<comment type="similarity">
    <text evidence="1">Belongs to the transferase hexapeptide repeat family.</text>
</comment>
<dbReference type="Gene3D" id="2.160.10.10">
    <property type="entry name" value="Hexapeptide repeat proteins"/>
    <property type="match status" value="1"/>
</dbReference>
<dbReference type="RefSeq" id="WP_129652998.1">
    <property type="nucleotide sequence ID" value="NZ_ML142907.1"/>
</dbReference>
<keyword evidence="2 5" id="KW-0808">Transferase</keyword>
<evidence type="ECO:0000256" key="3">
    <source>
        <dbReference type="ARBA" id="ARBA00022737"/>
    </source>
</evidence>
<name>A0A444VR52_9FLAO</name>
<organism evidence="5 6">
    <name type="scientific">Flagellimonas olearia</name>
    <dbReference type="NCBI Taxonomy" id="552546"/>
    <lineage>
        <taxon>Bacteria</taxon>
        <taxon>Pseudomonadati</taxon>
        <taxon>Bacteroidota</taxon>
        <taxon>Flavobacteriia</taxon>
        <taxon>Flavobacteriales</taxon>
        <taxon>Flavobacteriaceae</taxon>
        <taxon>Flagellimonas</taxon>
    </lineage>
</organism>
<dbReference type="EMBL" id="JJMP01000001">
    <property type="protein sequence ID" value="RYC53315.1"/>
    <property type="molecule type" value="Genomic_DNA"/>
</dbReference>
<dbReference type="PANTHER" id="PTHR23416:SF23">
    <property type="entry name" value="ACETYLTRANSFERASE C18B11.09C-RELATED"/>
    <property type="match status" value="1"/>
</dbReference>
<dbReference type="SUPFAM" id="SSF51161">
    <property type="entry name" value="Trimeric LpxA-like enzymes"/>
    <property type="match status" value="1"/>
</dbReference>
<dbReference type="PROSITE" id="PS00101">
    <property type="entry name" value="HEXAPEP_TRANSFERASES"/>
    <property type="match status" value="1"/>
</dbReference>
<evidence type="ECO:0000256" key="2">
    <source>
        <dbReference type="ARBA" id="ARBA00022679"/>
    </source>
</evidence>
<evidence type="ECO:0000313" key="6">
    <source>
        <dbReference type="Proteomes" id="UP000290261"/>
    </source>
</evidence>
<reference evidence="5 6" key="1">
    <citation type="submission" date="2014-04" db="EMBL/GenBank/DDBJ databases">
        <title>Whole genome of Muricauda olearia.</title>
        <authorList>
            <person name="Zhang X.-H."/>
            <person name="Tang K."/>
        </authorList>
    </citation>
    <scope>NUCLEOTIDE SEQUENCE [LARGE SCALE GENOMIC DNA]</scope>
    <source>
        <strain evidence="5 6">Th120</strain>
    </source>
</reference>
<evidence type="ECO:0000256" key="1">
    <source>
        <dbReference type="ARBA" id="ARBA00007274"/>
    </source>
</evidence>
<keyword evidence="3" id="KW-0677">Repeat</keyword>
<dbReference type="InterPro" id="IPR018357">
    <property type="entry name" value="Hexapep_transf_CS"/>
</dbReference>
<dbReference type="InterPro" id="IPR051159">
    <property type="entry name" value="Hexapeptide_acetyltransf"/>
</dbReference>
<dbReference type="Pfam" id="PF00132">
    <property type="entry name" value="Hexapep"/>
    <property type="match status" value="1"/>
</dbReference>
<proteinExistence type="inferred from homology"/>
<protein>
    <submittedName>
        <fullName evidence="5">Acetyltransferase</fullName>
    </submittedName>
</protein>
<dbReference type="InterPro" id="IPR011004">
    <property type="entry name" value="Trimer_LpxA-like_sf"/>
</dbReference>
<keyword evidence="4" id="KW-0012">Acyltransferase</keyword>
<evidence type="ECO:0000313" key="5">
    <source>
        <dbReference type="EMBL" id="RYC53315.1"/>
    </source>
</evidence>
<dbReference type="InterPro" id="IPR001451">
    <property type="entry name" value="Hexapep"/>
</dbReference>
<dbReference type="AlphaFoldDB" id="A0A444VR52"/>
<keyword evidence="6" id="KW-1185">Reference proteome</keyword>
<dbReference type="GO" id="GO:0008374">
    <property type="term" value="F:O-acyltransferase activity"/>
    <property type="evidence" value="ECO:0007669"/>
    <property type="project" value="TreeGrafter"/>
</dbReference>
<dbReference type="CDD" id="cd03357">
    <property type="entry name" value="LbH_MAT_GAT"/>
    <property type="match status" value="1"/>
</dbReference>
<sequence>MQDIHIFERLRKGETVPFNDPEYPHIRKECGDTRKLLVQLNNSTDPAEIREILGKITNSQIDAGTGIFTPFHINYGKNTKLGKNVFINFGCTFLDLGGITLEDNVMLAPNVRLLSEGHPLPAEKRQALTVGHIHLKKNVWVGANATITQGVTIGENSVVAAGAVVTKDVPDNVVVGGIPAKIIKHITDSV</sequence>
<evidence type="ECO:0000256" key="4">
    <source>
        <dbReference type="ARBA" id="ARBA00023315"/>
    </source>
</evidence>
<dbReference type="PANTHER" id="PTHR23416">
    <property type="entry name" value="SIALIC ACID SYNTHASE-RELATED"/>
    <property type="match status" value="1"/>
</dbReference>
<comment type="caution">
    <text evidence="5">The sequence shown here is derived from an EMBL/GenBank/DDBJ whole genome shotgun (WGS) entry which is preliminary data.</text>
</comment>
<accession>A0A444VR52</accession>
<gene>
    <name evidence="5" type="ORF">DN53_03590</name>
</gene>
<dbReference type="Proteomes" id="UP000290261">
    <property type="component" value="Unassembled WGS sequence"/>
</dbReference>